<dbReference type="OrthoDB" id="826619at2"/>
<name>A0A2W1N3Y5_9FLAO</name>
<sequence length="153" mass="15774">MKKVLLSLVLLAAATVGFNNNSIAQEATTNQVVSGPELSVDKDVHDYGTIENGANGVCVFTVTNTGNLPLIISSCKGSCGCTVPTWPKEPIAPGATAEISVKYDTKRTGPINKSVTITSNAVQSPRKVVRIKGEIKPKPAGSAPVNGGPTTQG</sequence>
<dbReference type="PANTHER" id="PTHR37833:SF1">
    <property type="entry name" value="SIGNAL PEPTIDE PROTEIN"/>
    <property type="match status" value="1"/>
</dbReference>
<evidence type="ECO:0000256" key="2">
    <source>
        <dbReference type="SAM" id="SignalP"/>
    </source>
</evidence>
<dbReference type="PANTHER" id="PTHR37833">
    <property type="entry name" value="LIPOPROTEIN-RELATED"/>
    <property type="match status" value="1"/>
</dbReference>
<accession>A0A2W1N3Y5</accession>
<dbReference type="Gene3D" id="2.60.40.10">
    <property type="entry name" value="Immunoglobulins"/>
    <property type="match status" value="1"/>
</dbReference>
<organism evidence="3 4">
    <name type="scientific">Putridiphycobacter roseus</name>
    <dbReference type="NCBI Taxonomy" id="2219161"/>
    <lineage>
        <taxon>Bacteria</taxon>
        <taxon>Pseudomonadati</taxon>
        <taxon>Bacteroidota</taxon>
        <taxon>Flavobacteriia</taxon>
        <taxon>Flavobacteriales</taxon>
        <taxon>Crocinitomicaceae</taxon>
        <taxon>Putridiphycobacter</taxon>
    </lineage>
</organism>
<evidence type="ECO:0008006" key="5">
    <source>
        <dbReference type="Google" id="ProtNLM"/>
    </source>
</evidence>
<dbReference type="Proteomes" id="UP000249248">
    <property type="component" value="Unassembled WGS sequence"/>
</dbReference>
<evidence type="ECO:0000313" key="3">
    <source>
        <dbReference type="EMBL" id="PZE17761.1"/>
    </source>
</evidence>
<feature type="chain" id="PRO_5016176373" description="DUF1573 domain-containing protein" evidence="2">
    <location>
        <begin position="25"/>
        <end position="153"/>
    </location>
</feature>
<keyword evidence="2" id="KW-0732">Signal</keyword>
<evidence type="ECO:0000256" key="1">
    <source>
        <dbReference type="SAM" id="MobiDB-lite"/>
    </source>
</evidence>
<reference evidence="3 4" key="1">
    <citation type="submission" date="2018-06" db="EMBL/GenBank/DDBJ databases">
        <title>The draft genome sequence of Crocinitomix sp. SM1701.</title>
        <authorList>
            <person name="Zhang X."/>
        </authorList>
    </citation>
    <scope>NUCLEOTIDE SEQUENCE [LARGE SCALE GENOMIC DNA]</scope>
    <source>
        <strain evidence="3 4">SM1701</strain>
    </source>
</reference>
<dbReference type="InterPro" id="IPR011467">
    <property type="entry name" value="DUF1573"/>
</dbReference>
<keyword evidence="4" id="KW-1185">Reference proteome</keyword>
<gene>
    <name evidence="3" type="ORF">DNU06_03850</name>
</gene>
<dbReference type="EMBL" id="QKSB01000002">
    <property type="protein sequence ID" value="PZE17761.1"/>
    <property type="molecule type" value="Genomic_DNA"/>
</dbReference>
<dbReference type="AlphaFoldDB" id="A0A2W1N3Y5"/>
<dbReference type="InterPro" id="IPR013783">
    <property type="entry name" value="Ig-like_fold"/>
</dbReference>
<feature type="signal peptide" evidence="2">
    <location>
        <begin position="1"/>
        <end position="24"/>
    </location>
</feature>
<protein>
    <recommendedName>
        <fullName evidence="5">DUF1573 domain-containing protein</fullName>
    </recommendedName>
</protein>
<evidence type="ECO:0000313" key="4">
    <source>
        <dbReference type="Proteomes" id="UP000249248"/>
    </source>
</evidence>
<proteinExistence type="predicted"/>
<dbReference type="RefSeq" id="WP_111061912.1">
    <property type="nucleotide sequence ID" value="NZ_JBHUCU010000002.1"/>
</dbReference>
<feature type="region of interest" description="Disordered" evidence="1">
    <location>
        <begin position="133"/>
        <end position="153"/>
    </location>
</feature>
<dbReference type="Pfam" id="PF07610">
    <property type="entry name" value="DUF1573"/>
    <property type="match status" value="1"/>
</dbReference>
<comment type="caution">
    <text evidence="3">The sequence shown here is derived from an EMBL/GenBank/DDBJ whole genome shotgun (WGS) entry which is preliminary data.</text>
</comment>